<dbReference type="InterPro" id="IPR015943">
    <property type="entry name" value="WD40/YVTN_repeat-like_dom_sf"/>
</dbReference>
<reference evidence="2" key="2">
    <citation type="submission" date="2023-06" db="EMBL/GenBank/DDBJ databases">
        <authorList>
            <consortium name="Lawrence Berkeley National Laboratory"/>
            <person name="Mondo S.J."/>
            <person name="Hensen N."/>
            <person name="Bonometti L."/>
            <person name="Westerberg I."/>
            <person name="Brannstrom I.O."/>
            <person name="Guillou S."/>
            <person name="Cros-Aarteil S."/>
            <person name="Calhoun S."/>
            <person name="Haridas S."/>
            <person name="Kuo A."/>
            <person name="Pangilinan J."/>
            <person name="Riley R."/>
            <person name="Labutti K."/>
            <person name="Andreopoulos B."/>
            <person name="Lipzen A."/>
            <person name="Chen C."/>
            <person name="Yanf M."/>
            <person name="Daum C."/>
            <person name="Ng V."/>
            <person name="Clum A."/>
            <person name="Steindorff A."/>
            <person name="Ohm R."/>
            <person name="Martin F."/>
            <person name="Silar P."/>
            <person name="Natvig D."/>
            <person name="Lalanne C."/>
            <person name="Gautier V."/>
            <person name="Ament-Velasquez S.L."/>
            <person name="Kruys A."/>
            <person name="Hutchinson M.I."/>
            <person name="Powell A.J."/>
            <person name="Barry K."/>
            <person name="Miller A.N."/>
            <person name="Grigoriev I.V."/>
            <person name="Debuchy R."/>
            <person name="Gladieux P."/>
            <person name="Thoren M.H."/>
            <person name="Johannesson H."/>
        </authorList>
    </citation>
    <scope>NUCLEOTIDE SEQUENCE</scope>
    <source>
        <strain evidence="2">CBS 626.80</strain>
    </source>
</reference>
<dbReference type="InterPro" id="IPR042238">
    <property type="entry name" value="Rad28/ERCC8/Ckn1/ATCSA-1"/>
</dbReference>
<name>A0AAN6SCL2_9PEZI</name>
<dbReference type="GO" id="GO:0000109">
    <property type="term" value="C:nucleotide-excision repair complex"/>
    <property type="evidence" value="ECO:0007669"/>
    <property type="project" value="TreeGrafter"/>
</dbReference>
<proteinExistence type="predicted"/>
<dbReference type="GO" id="GO:0031464">
    <property type="term" value="C:Cul4A-RING E3 ubiquitin ligase complex"/>
    <property type="evidence" value="ECO:0007669"/>
    <property type="project" value="TreeGrafter"/>
</dbReference>
<protein>
    <submittedName>
        <fullName evidence="2">Uncharacterized protein</fullName>
    </submittedName>
</protein>
<reference evidence="2" key="1">
    <citation type="journal article" date="2023" name="Mol. Phylogenet. Evol.">
        <title>Genome-scale phylogeny and comparative genomics of the fungal order Sordariales.</title>
        <authorList>
            <person name="Hensen N."/>
            <person name="Bonometti L."/>
            <person name="Westerberg I."/>
            <person name="Brannstrom I.O."/>
            <person name="Guillou S."/>
            <person name="Cros-Aarteil S."/>
            <person name="Calhoun S."/>
            <person name="Haridas S."/>
            <person name="Kuo A."/>
            <person name="Mondo S."/>
            <person name="Pangilinan J."/>
            <person name="Riley R."/>
            <person name="LaButti K."/>
            <person name="Andreopoulos B."/>
            <person name="Lipzen A."/>
            <person name="Chen C."/>
            <person name="Yan M."/>
            <person name="Daum C."/>
            <person name="Ng V."/>
            <person name="Clum A."/>
            <person name="Steindorff A."/>
            <person name="Ohm R.A."/>
            <person name="Martin F."/>
            <person name="Silar P."/>
            <person name="Natvig D.O."/>
            <person name="Lalanne C."/>
            <person name="Gautier V."/>
            <person name="Ament-Velasquez S.L."/>
            <person name="Kruys A."/>
            <person name="Hutchinson M.I."/>
            <person name="Powell A.J."/>
            <person name="Barry K."/>
            <person name="Miller A.N."/>
            <person name="Grigoriev I.V."/>
            <person name="Debuchy R."/>
            <person name="Gladieux P."/>
            <person name="Hiltunen Thoren M."/>
            <person name="Johannesson H."/>
        </authorList>
    </citation>
    <scope>NUCLEOTIDE SEQUENCE</scope>
    <source>
        <strain evidence="2">CBS 626.80</strain>
    </source>
</reference>
<dbReference type="GO" id="GO:0000209">
    <property type="term" value="P:protein polyubiquitination"/>
    <property type="evidence" value="ECO:0007669"/>
    <property type="project" value="TreeGrafter"/>
</dbReference>
<evidence type="ECO:0000313" key="2">
    <source>
        <dbReference type="EMBL" id="KAK3948664.1"/>
    </source>
</evidence>
<dbReference type="PANTHER" id="PTHR46202:SF1">
    <property type="entry name" value="DNA EXCISION REPAIR PROTEIN ERCC-8"/>
    <property type="match status" value="1"/>
</dbReference>
<organism evidence="2 3">
    <name type="scientific">Pseudoneurospora amorphoporcata</name>
    <dbReference type="NCBI Taxonomy" id="241081"/>
    <lineage>
        <taxon>Eukaryota</taxon>
        <taxon>Fungi</taxon>
        <taxon>Dikarya</taxon>
        <taxon>Ascomycota</taxon>
        <taxon>Pezizomycotina</taxon>
        <taxon>Sordariomycetes</taxon>
        <taxon>Sordariomycetidae</taxon>
        <taxon>Sordariales</taxon>
        <taxon>Sordariaceae</taxon>
        <taxon>Pseudoneurospora</taxon>
    </lineage>
</organism>
<dbReference type="EMBL" id="MU859251">
    <property type="protein sequence ID" value="KAK3948664.1"/>
    <property type="molecule type" value="Genomic_DNA"/>
</dbReference>
<dbReference type="AlphaFoldDB" id="A0AAN6SCL2"/>
<dbReference type="Gene3D" id="2.130.10.10">
    <property type="entry name" value="YVTN repeat-like/Quinoprotein amine dehydrogenase"/>
    <property type="match status" value="1"/>
</dbReference>
<evidence type="ECO:0000256" key="1">
    <source>
        <dbReference type="SAM" id="MobiDB-lite"/>
    </source>
</evidence>
<sequence>MLHLFHSVPRFGFDGGERTVNPFAGRCTGRRLPPGPDGPPRRDPLTNPAFLWVYQAGDLGTNRKPKLHVSISYTVRLEGTFDPGAKVYTYAISPIEDHLLLACETQDSTVGGSAGTNLAVARSPVHDHIVASGSADDAVHICGVRRSNALIGLSNQEDSLGVLHPSSMAGSGHVERASFQDFRDLGICASAKAHNEPVNGLTWTLCLQVTIAKFVSGHATTGTNTLASFAHSSEMIYRRRLTMFVSPIGLTPQKKRLLFYLNGTEILVMNLHEGTITTRLRGMGPAMAAIRAQRGKQTIRNLLRSIPAASSWEEPMPRGGIYSGRLRSWARQLEGS</sequence>
<dbReference type="PANTHER" id="PTHR46202">
    <property type="entry name" value="DNA EXCISION REPAIR PROTEIN ERCC-8"/>
    <property type="match status" value="1"/>
</dbReference>
<keyword evidence="3" id="KW-1185">Reference proteome</keyword>
<accession>A0AAN6SCL2</accession>
<dbReference type="GO" id="GO:0043161">
    <property type="term" value="P:proteasome-mediated ubiquitin-dependent protein catabolic process"/>
    <property type="evidence" value="ECO:0007669"/>
    <property type="project" value="TreeGrafter"/>
</dbReference>
<dbReference type="Proteomes" id="UP001303222">
    <property type="component" value="Unassembled WGS sequence"/>
</dbReference>
<evidence type="ECO:0000313" key="3">
    <source>
        <dbReference type="Proteomes" id="UP001303222"/>
    </source>
</evidence>
<feature type="region of interest" description="Disordered" evidence="1">
    <location>
        <begin position="23"/>
        <end position="44"/>
    </location>
</feature>
<comment type="caution">
    <text evidence="2">The sequence shown here is derived from an EMBL/GenBank/DDBJ whole genome shotgun (WGS) entry which is preliminary data.</text>
</comment>
<dbReference type="GO" id="GO:0006283">
    <property type="term" value="P:transcription-coupled nucleotide-excision repair"/>
    <property type="evidence" value="ECO:0007669"/>
    <property type="project" value="InterPro"/>
</dbReference>
<gene>
    <name evidence="2" type="ORF">QBC32DRAFT_373373</name>
</gene>